<sequence>MTGFKIHCSLRTEARLDSRILNVQRSFSFMSTPVPCLYSRTQLCLLLLITSISSLRRLIQKSTHKGNNLIADSGKDLSFSWA</sequence>
<keyword evidence="2" id="KW-1185">Reference proteome</keyword>
<organism evidence="1 2">
    <name type="scientific">Gulo gulo</name>
    <name type="common">Wolverine</name>
    <name type="synonym">Gluton</name>
    <dbReference type="NCBI Taxonomy" id="48420"/>
    <lineage>
        <taxon>Eukaryota</taxon>
        <taxon>Metazoa</taxon>
        <taxon>Chordata</taxon>
        <taxon>Craniata</taxon>
        <taxon>Vertebrata</taxon>
        <taxon>Euteleostomi</taxon>
        <taxon>Mammalia</taxon>
        <taxon>Eutheria</taxon>
        <taxon>Laurasiatheria</taxon>
        <taxon>Carnivora</taxon>
        <taxon>Caniformia</taxon>
        <taxon>Musteloidea</taxon>
        <taxon>Mustelidae</taxon>
        <taxon>Guloninae</taxon>
        <taxon>Gulo</taxon>
    </lineage>
</organism>
<accession>A0A9X9Q8I7</accession>
<reference evidence="1 2" key="1">
    <citation type="submission" date="2018-10" db="EMBL/GenBank/DDBJ databases">
        <authorList>
            <person name="Ekblom R."/>
            <person name="Jareborg N."/>
        </authorList>
    </citation>
    <scope>NUCLEOTIDE SEQUENCE [LARGE SCALE GENOMIC DNA]</scope>
    <source>
        <tissue evidence="1">Muscle</tissue>
    </source>
</reference>
<dbReference type="Proteomes" id="UP000269945">
    <property type="component" value="Unassembled WGS sequence"/>
</dbReference>
<dbReference type="AlphaFoldDB" id="A0A9X9Q8I7"/>
<protein>
    <submittedName>
        <fullName evidence="1">Uncharacterized protein</fullName>
    </submittedName>
</protein>
<comment type="caution">
    <text evidence="1">The sequence shown here is derived from an EMBL/GenBank/DDBJ whole genome shotgun (WGS) entry which is preliminary data.</text>
</comment>
<name>A0A9X9Q8I7_GULGU</name>
<proteinExistence type="predicted"/>
<dbReference type="EMBL" id="CYRY02044432">
    <property type="protein sequence ID" value="VCX39374.1"/>
    <property type="molecule type" value="Genomic_DNA"/>
</dbReference>
<evidence type="ECO:0000313" key="2">
    <source>
        <dbReference type="Proteomes" id="UP000269945"/>
    </source>
</evidence>
<evidence type="ECO:0000313" key="1">
    <source>
        <dbReference type="EMBL" id="VCX39374.1"/>
    </source>
</evidence>
<gene>
    <name evidence="1" type="ORF">BN2614_LOCUS1</name>
</gene>